<name>A0AAD6WT50_9AGAR</name>
<feature type="region of interest" description="Disordered" evidence="1">
    <location>
        <begin position="407"/>
        <end position="438"/>
    </location>
</feature>
<evidence type="ECO:0000313" key="2">
    <source>
        <dbReference type="EMBL" id="KAJ7023975.1"/>
    </source>
</evidence>
<feature type="compositionally biased region" description="Basic residues" evidence="1">
    <location>
        <begin position="457"/>
        <end position="469"/>
    </location>
</feature>
<evidence type="ECO:0000313" key="3">
    <source>
        <dbReference type="Proteomes" id="UP001218188"/>
    </source>
</evidence>
<proteinExistence type="predicted"/>
<sequence>MSTPNVVPVILSAAPGTENLLAAHLTLTPLGVPGPTASVPGAFPPALAEETTYGDIAKEQTLFESAKAHLPAQRDVVRSLRAYLPLGVAAYLPDSESLSSVLLHPPSNTALHEDTVDVARATSVLYSKSAPGPYASADVPIPTGDESTTVHTGYSTDAIPPSASDVYLALVQSPSALSPNASTDLALAAQRVQSHPTWTLSLDSGYVGSSESELAQTPGSMDSLDHSPISSNPNDIFPASSSLAPASDVPGSAALDSINPKELIPSGDAPADSTRAGDVSTSSTPPKNLLLSVETPTPTETVPKGSPSDAPSDAARAWWAGSSEALGPSEAGELDATNRADVSPFETHARPRFYIHASAATLNFSAPKDVIPAHLPPKCTSERGHGDASSLPISNNPNDVLPRSGAPSPHLLGLAALNSSDPKDPIPGGSSEEEEEVEVQTLAVIGYVEGAQEGYTKKPKLMQRLKNKMHVGGQKN</sequence>
<dbReference type="AlphaFoldDB" id="A0AAD6WT50"/>
<organism evidence="2 3">
    <name type="scientific">Mycena alexandri</name>
    <dbReference type="NCBI Taxonomy" id="1745969"/>
    <lineage>
        <taxon>Eukaryota</taxon>
        <taxon>Fungi</taxon>
        <taxon>Dikarya</taxon>
        <taxon>Basidiomycota</taxon>
        <taxon>Agaricomycotina</taxon>
        <taxon>Agaricomycetes</taxon>
        <taxon>Agaricomycetidae</taxon>
        <taxon>Agaricales</taxon>
        <taxon>Marasmiineae</taxon>
        <taxon>Mycenaceae</taxon>
        <taxon>Mycena</taxon>
    </lineage>
</organism>
<evidence type="ECO:0000256" key="1">
    <source>
        <dbReference type="SAM" id="MobiDB-lite"/>
    </source>
</evidence>
<keyword evidence="3" id="KW-1185">Reference proteome</keyword>
<feature type="compositionally biased region" description="Low complexity" evidence="1">
    <location>
        <begin position="293"/>
        <end position="316"/>
    </location>
</feature>
<accession>A0AAD6WT50</accession>
<protein>
    <submittedName>
        <fullName evidence="2">Uncharacterized protein</fullName>
    </submittedName>
</protein>
<reference evidence="2" key="1">
    <citation type="submission" date="2023-03" db="EMBL/GenBank/DDBJ databases">
        <title>Massive genome expansion in bonnet fungi (Mycena s.s.) driven by repeated elements and novel gene families across ecological guilds.</title>
        <authorList>
            <consortium name="Lawrence Berkeley National Laboratory"/>
            <person name="Harder C.B."/>
            <person name="Miyauchi S."/>
            <person name="Viragh M."/>
            <person name="Kuo A."/>
            <person name="Thoen E."/>
            <person name="Andreopoulos B."/>
            <person name="Lu D."/>
            <person name="Skrede I."/>
            <person name="Drula E."/>
            <person name="Henrissat B."/>
            <person name="Morin E."/>
            <person name="Kohler A."/>
            <person name="Barry K."/>
            <person name="LaButti K."/>
            <person name="Morin E."/>
            <person name="Salamov A."/>
            <person name="Lipzen A."/>
            <person name="Mereny Z."/>
            <person name="Hegedus B."/>
            <person name="Baldrian P."/>
            <person name="Stursova M."/>
            <person name="Weitz H."/>
            <person name="Taylor A."/>
            <person name="Grigoriev I.V."/>
            <person name="Nagy L.G."/>
            <person name="Martin F."/>
            <person name="Kauserud H."/>
        </authorList>
    </citation>
    <scope>NUCLEOTIDE SEQUENCE</scope>
    <source>
        <strain evidence="2">CBHHK200</strain>
    </source>
</reference>
<feature type="compositionally biased region" description="Polar residues" evidence="1">
    <location>
        <begin position="228"/>
        <end position="244"/>
    </location>
</feature>
<feature type="region of interest" description="Disordered" evidence="1">
    <location>
        <begin position="455"/>
        <end position="476"/>
    </location>
</feature>
<gene>
    <name evidence="2" type="ORF">C8F04DRAFT_1401354</name>
</gene>
<feature type="compositionally biased region" description="Polar residues" evidence="1">
    <location>
        <begin position="209"/>
        <end position="220"/>
    </location>
</feature>
<feature type="region of interest" description="Disordered" evidence="1">
    <location>
        <begin position="209"/>
        <end position="316"/>
    </location>
</feature>
<dbReference type="Proteomes" id="UP001218188">
    <property type="component" value="Unassembled WGS sequence"/>
</dbReference>
<dbReference type="EMBL" id="JARJCM010000177">
    <property type="protein sequence ID" value="KAJ7023975.1"/>
    <property type="molecule type" value="Genomic_DNA"/>
</dbReference>
<comment type="caution">
    <text evidence="2">The sequence shown here is derived from an EMBL/GenBank/DDBJ whole genome shotgun (WGS) entry which is preliminary data.</text>
</comment>